<dbReference type="Pfam" id="PF01403">
    <property type="entry name" value="Sema"/>
    <property type="match status" value="1"/>
</dbReference>
<dbReference type="GO" id="GO:0001755">
    <property type="term" value="P:neural crest cell migration"/>
    <property type="evidence" value="ECO:0007669"/>
    <property type="project" value="TreeGrafter"/>
</dbReference>
<dbReference type="PANTHER" id="PTHR11036:SF80">
    <property type="entry name" value="SEMAPHORIN-7A"/>
    <property type="match status" value="1"/>
</dbReference>
<dbReference type="SUPFAM" id="SSF101912">
    <property type="entry name" value="Sema domain"/>
    <property type="match status" value="1"/>
</dbReference>
<dbReference type="EMBL" id="JAINUG010000037">
    <property type="protein sequence ID" value="KAJ8407793.1"/>
    <property type="molecule type" value="Genomic_DNA"/>
</dbReference>
<dbReference type="GO" id="GO:0009897">
    <property type="term" value="C:external side of plasma membrane"/>
    <property type="evidence" value="ECO:0007669"/>
    <property type="project" value="TreeGrafter"/>
</dbReference>
<feature type="domain" description="Ig-like" evidence="8">
    <location>
        <begin position="555"/>
        <end position="628"/>
    </location>
</feature>
<dbReference type="InterPro" id="IPR001627">
    <property type="entry name" value="Semap_dom"/>
</dbReference>
<evidence type="ECO:0000256" key="2">
    <source>
        <dbReference type="ARBA" id="ARBA00009492"/>
    </source>
</evidence>
<accession>A0AAD7STC3</accession>
<sequence>MMRADQAGRQDSGQAEEQVGWSVGRQAERSMLYIIWIVCPIFFLVNVAKALEYHHNPRITLTEKGSGFRKHSLHGTHTRTELLQGPHEHSVYVGGHRKLFYIDFQTPIQSKEVTMFENECRNCKTPGICEYDITILHSVRGGSSLFVCGTNGVCPMCCHMSKDSFGSCFSHSAEGKAPFSVKERAPSLYIVSASSPSEDELYTTANLYAHGDGASIRRHFGKRGKMSSVANKTEQSFVAMVLSGPRAEPLQDRIYTFLVERNLDRHPEADPWVSRVIQVCKADRGGTKSILERLWTSLLSARLSCGIPKERLRFSHLLDVAVLQAHDWRDSRVYALFTNGWGMTAVCVYTMGTIDHVFMNSTFKNDAGPVPKSRPRMCIEDSRKLSGEELRQIKDYQEIEDWVRPVNNSTPLMVSHRHYRHIRADRVIGRGQAQHTVLLLSLESGVVHKVLEQAGQAFVIAELQPFRDRTHIQNMLLQPSTKKLYVSSSSEVVELDLRRCQTYGPRCEDCVLARDPYCGWDGTKCTAASGDTIQDVEHGNYTACEKEGETDDYIPSHEVNHVLLSAKFYLQCPILSSQAKYSWSHGGVQTACLLTDGQCLLLIEKMSPELEGNYSCVFSEGGYERTLATYELQTESKAGGLVSSLLASAFLLVPLVLLD</sequence>
<dbReference type="GO" id="GO:0007411">
    <property type="term" value="P:axon guidance"/>
    <property type="evidence" value="ECO:0007669"/>
    <property type="project" value="TreeGrafter"/>
</dbReference>
<dbReference type="PROSITE" id="PS50835">
    <property type="entry name" value="IG_LIKE"/>
    <property type="match status" value="1"/>
</dbReference>
<dbReference type="Gene3D" id="2.60.40.10">
    <property type="entry name" value="Immunoglobulins"/>
    <property type="match status" value="1"/>
</dbReference>
<evidence type="ECO:0000256" key="7">
    <source>
        <dbReference type="SAM" id="Phobius"/>
    </source>
</evidence>
<evidence type="ECO:0000313" key="10">
    <source>
        <dbReference type="EMBL" id="KAJ8407793.1"/>
    </source>
</evidence>
<evidence type="ECO:0000313" key="11">
    <source>
        <dbReference type="Proteomes" id="UP001221898"/>
    </source>
</evidence>
<dbReference type="SMART" id="SM00630">
    <property type="entry name" value="Sema"/>
    <property type="match status" value="1"/>
</dbReference>
<keyword evidence="7" id="KW-1133">Transmembrane helix</keyword>
<name>A0AAD7STC3_9TELE</name>
<evidence type="ECO:0000256" key="3">
    <source>
        <dbReference type="ARBA" id="ARBA00023136"/>
    </source>
</evidence>
<dbReference type="Gene3D" id="3.30.1680.10">
    <property type="entry name" value="ligand-binding face of the semaphorins, domain 2"/>
    <property type="match status" value="1"/>
</dbReference>
<keyword evidence="11" id="KW-1185">Reference proteome</keyword>
<dbReference type="Gene3D" id="2.130.10.10">
    <property type="entry name" value="YVTN repeat-like/Quinoprotein amine dehydrogenase"/>
    <property type="match status" value="1"/>
</dbReference>
<keyword evidence="4" id="KW-1015">Disulfide bond</keyword>
<keyword evidence="7" id="KW-0812">Transmembrane</keyword>
<dbReference type="GO" id="GO:0030335">
    <property type="term" value="P:positive regulation of cell migration"/>
    <property type="evidence" value="ECO:0007669"/>
    <property type="project" value="TreeGrafter"/>
</dbReference>
<comment type="caution">
    <text evidence="10">The sequence shown here is derived from an EMBL/GenBank/DDBJ whole genome shotgun (WGS) entry which is preliminary data.</text>
</comment>
<dbReference type="InterPro" id="IPR015943">
    <property type="entry name" value="WD40/YVTN_repeat-like_dom_sf"/>
</dbReference>
<evidence type="ECO:0000256" key="5">
    <source>
        <dbReference type="ARBA" id="ARBA00023180"/>
    </source>
</evidence>
<comment type="caution">
    <text evidence="6">Lacks conserved residue(s) required for the propagation of feature annotation.</text>
</comment>
<dbReference type="SMART" id="SM00423">
    <property type="entry name" value="PSI"/>
    <property type="match status" value="1"/>
</dbReference>
<evidence type="ECO:0000256" key="1">
    <source>
        <dbReference type="ARBA" id="ARBA00004370"/>
    </source>
</evidence>
<dbReference type="PROSITE" id="PS51004">
    <property type="entry name" value="SEMA"/>
    <property type="match status" value="1"/>
</dbReference>
<dbReference type="PANTHER" id="PTHR11036">
    <property type="entry name" value="SEMAPHORIN"/>
    <property type="match status" value="1"/>
</dbReference>
<keyword evidence="3 7" id="KW-0472">Membrane</keyword>
<dbReference type="GO" id="GO:0050727">
    <property type="term" value="P:regulation of inflammatory response"/>
    <property type="evidence" value="ECO:0007669"/>
    <property type="project" value="TreeGrafter"/>
</dbReference>
<evidence type="ECO:0000259" key="8">
    <source>
        <dbReference type="PROSITE" id="PS50835"/>
    </source>
</evidence>
<evidence type="ECO:0000256" key="4">
    <source>
        <dbReference type="ARBA" id="ARBA00023157"/>
    </source>
</evidence>
<proteinExistence type="inferred from homology"/>
<comment type="similarity">
    <text evidence="2">Belongs to the semaphorin family.</text>
</comment>
<dbReference type="Pfam" id="PF01437">
    <property type="entry name" value="PSI"/>
    <property type="match status" value="1"/>
</dbReference>
<dbReference type="GO" id="GO:0071526">
    <property type="term" value="P:semaphorin-plexin signaling pathway"/>
    <property type="evidence" value="ECO:0007669"/>
    <property type="project" value="TreeGrafter"/>
</dbReference>
<dbReference type="GO" id="GO:0005178">
    <property type="term" value="F:integrin binding"/>
    <property type="evidence" value="ECO:0007669"/>
    <property type="project" value="TreeGrafter"/>
</dbReference>
<evidence type="ECO:0000259" key="9">
    <source>
        <dbReference type="PROSITE" id="PS51004"/>
    </source>
</evidence>
<dbReference type="GO" id="GO:0045499">
    <property type="term" value="F:chemorepellent activity"/>
    <property type="evidence" value="ECO:0007669"/>
    <property type="project" value="TreeGrafter"/>
</dbReference>
<keyword evidence="5" id="KW-0325">Glycoprotein</keyword>
<organism evidence="10 11">
    <name type="scientific">Aldrovandia affinis</name>
    <dbReference type="NCBI Taxonomy" id="143900"/>
    <lineage>
        <taxon>Eukaryota</taxon>
        <taxon>Metazoa</taxon>
        <taxon>Chordata</taxon>
        <taxon>Craniata</taxon>
        <taxon>Vertebrata</taxon>
        <taxon>Euteleostomi</taxon>
        <taxon>Actinopterygii</taxon>
        <taxon>Neopterygii</taxon>
        <taxon>Teleostei</taxon>
        <taxon>Notacanthiformes</taxon>
        <taxon>Halosauridae</taxon>
        <taxon>Aldrovandia</taxon>
    </lineage>
</organism>
<dbReference type="SUPFAM" id="SSF48726">
    <property type="entry name" value="Immunoglobulin"/>
    <property type="match status" value="1"/>
</dbReference>
<dbReference type="InterPro" id="IPR016201">
    <property type="entry name" value="PSI"/>
</dbReference>
<evidence type="ECO:0000256" key="6">
    <source>
        <dbReference type="PROSITE-ProRule" id="PRU00352"/>
    </source>
</evidence>
<dbReference type="Proteomes" id="UP001221898">
    <property type="component" value="Unassembled WGS sequence"/>
</dbReference>
<dbReference type="InterPro" id="IPR002165">
    <property type="entry name" value="Plexin_repeat"/>
</dbReference>
<dbReference type="GO" id="GO:0007229">
    <property type="term" value="P:integrin-mediated signaling pathway"/>
    <property type="evidence" value="ECO:0007669"/>
    <property type="project" value="TreeGrafter"/>
</dbReference>
<protein>
    <recommendedName>
        <fullName evidence="12">Semaphorin-7A-like</fullName>
    </recommendedName>
</protein>
<dbReference type="AlphaFoldDB" id="A0AAD7STC3"/>
<dbReference type="InterPro" id="IPR027231">
    <property type="entry name" value="Semaphorin"/>
</dbReference>
<dbReference type="InterPro" id="IPR036352">
    <property type="entry name" value="Semap_dom_sf"/>
</dbReference>
<dbReference type="InterPro" id="IPR036179">
    <property type="entry name" value="Ig-like_dom_sf"/>
</dbReference>
<dbReference type="InterPro" id="IPR013783">
    <property type="entry name" value="Ig-like_fold"/>
</dbReference>
<gene>
    <name evidence="10" type="ORF">AAFF_G00268370</name>
</gene>
<dbReference type="GO" id="GO:0030215">
    <property type="term" value="F:semaphorin receptor binding"/>
    <property type="evidence" value="ECO:0007669"/>
    <property type="project" value="InterPro"/>
</dbReference>
<feature type="transmembrane region" description="Helical" evidence="7">
    <location>
        <begin position="31"/>
        <end position="51"/>
    </location>
</feature>
<dbReference type="InterPro" id="IPR007110">
    <property type="entry name" value="Ig-like_dom"/>
</dbReference>
<dbReference type="SUPFAM" id="SSF103575">
    <property type="entry name" value="Plexin repeat"/>
    <property type="match status" value="1"/>
</dbReference>
<reference evidence="10" key="1">
    <citation type="journal article" date="2023" name="Science">
        <title>Genome structures resolve the early diversification of teleost fishes.</title>
        <authorList>
            <person name="Parey E."/>
            <person name="Louis A."/>
            <person name="Montfort J."/>
            <person name="Bouchez O."/>
            <person name="Roques C."/>
            <person name="Iampietro C."/>
            <person name="Lluch J."/>
            <person name="Castinel A."/>
            <person name="Donnadieu C."/>
            <person name="Desvignes T."/>
            <person name="Floi Bucao C."/>
            <person name="Jouanno E."/>
            <person name="Wen M."/>
            <person name="Mejri S."/>
            <person name="Dirks R."/>
            <person name="Jansen H."/>
            <person name="Henkel C."/>
            <person name="Chen W.J."/>
            <person name="Zahm M."/>
            <person name="Cabau C."/>
            <person name="Klopp C."/>
            <person name="Thompson A.W."/>
            <person name="Robinson-Rechavi M."/>
            <person name="Braasch I."/>
            <person name="Lecointre G."/>
            <person name="Bobe J."/>
            <person name="Postlethwait J.H."/>
            <person name="Berthelot C."/>
            <person name="Roest Crollius H."/>
            <person name="Guiguen Y."/>
        </authorList>
    </citation>
    <scope>NUCLEOTIDE SEQUENCE</scope>
    <source>
        <strain evidence="10">NC1722</strain>
    </source>
</reference>
<comment type="subcellular location">
    <subcellularLocation>
        <location evidence="1">Membrane</location>
    </subcellularLocation>
</comment>
<evidence type="ECO:0008006" key="12">
    <source>
        <dbReference type="Google" id="ProtNLM"/>
    </source>
</evidence>
<feature type="domain" description="Sema" evidence="9">
    <location>
        <begin position="58"/>
        <end position="497"/>
    </location>
</feature>